<dbReference type="RefSeq" id="XP_005821710.1">
    <property type="nucleotide sequence ID" value="XM_005821653.1"/>
</dbReference>
<gene>
    <name evidence="1" type="ORF">GUITHDRAFT_147044</name>
</gene>
<dbReference type="GeneID" id="17291409"/>
<protein>
    <submittedName>
        <fullName evidence="1 2">Uncharacterized protein</fullName>
    </submittedName>
</protein>
<dbReference type="Proteomes" id="UP000011087">
    <property type="component" value="Unassembled WGS sequence"/>
</dbReference>
<keyword evidence="3" id="KW-1185">Reference proteome</keyword>
<reference evidence="3" key="2">
    <citation type="submission" date="2012-11" db="EMBL/GenBank/DDBJ databases">
        <authorList>
            <person name="Kuo A."/>
            <person name="Curtis B.A."/>
            <person name="Tanifuji G."/>
            <person name="Burki F."/>
            <person name="Gruber A."/>
            <person name="Irimia M."/>
            <person name="Maruyama S."/>
            <person name="Arias M.C."/>
            <person name="Ball S.G."/>
            <person name="Gile G.H."/>
            <person name="Hirakawa Y."/>
            <person name="Hopkins J.F."/>
            <person name="Rensing S.A."/>
            <person name="Schmutz J."/>
            <person name="Symeonidi A."/>
            <person name="Elias M."/>
            <person name="Eveleigh R.J."/>
            <person name="Herman E.K."/>
            <person name="Klute M.J."/>
            <person name="Nakayama T."/>
            <person name="Obornik M."/>
            <person name="Reyes-Prieto A."/>
            <person name="Armbrust E.V."/>
            <person name="Aves S.J."/>
            <person name="Beiko R.G."/>
            <person name="Coutinho P."/>
            <person name="Dacks J.B."/>
            <person name="Durnford D.G."/>
            <person name="Fast N.M."/>
            <person name="Green B.R."/>
            <person name="Grisdale C."/>
            <person name="Hempe F."/>
            <person name="Henrissat B."/>
            <person name="Hoppner M.P."/>
            <person name="Ishida K.-I."/>
            <person name="Kim E."/>
            <person name="Koreny L."/>
            <person name="Kroth P.G."/>
            <person name="Liu Y."/>
            <person name="Malik S.-B."/>
            <person name="Maier U.G."/>
            <person name="McRose D."/>
            <person name="Mock T."/>
            <person name="Neilson J.A."/>
            <person name="Onodera N.T."/>
            <person name="Poole A.M."/>
            <person name="Pritham E.J."/>
            <person name="Richards T.A."/>
            <person name="Rocap G."/>
            <person name="Roy S.W."/>
            <person name="Sarai C."/>
            <person name="Schaack S."/>
            <person name="Shirato S."/>
            <person name="Slamovits C.H."/>
            <person name="Spencer D.F."/>
            <person name="Suzuki S."/>
            <person name="Worden A.Z."/>
            <person name="Zauner S."/>
            <person name="Barry K."/>
            <person name="Bell C."/>
            <person name="Bharti A.K."/>
            <person name="Crow J.A."/>
            <person name="Grimwood J."/>
            <person name="Kramer R."/>
            <person name="Lindquist E."/>
            <person name="Lucas S."/>
            <person name="Salamov A."/>
            <person name="McFadden G.I."/>
            <person name="Lane C.E."/>
            <person name="Keeling P.J."/>
            <person name="Gray M.W."/>
            <person name="Grigoriev I.V."/>
            <person name="Archibald J.M."/>
        </authorList>
    </citation>
    <scope>NUCLEOTIDE SEQUENCE</scope>
    <source>
        <strain evidence="3">CCMP2712</strain>
    </source>
</reference>
<name>L1IFW9_GUITC</name>
<sequence length="124" mass="13825">MICSSFVSSCFPCLSSSHFLSIPVLPSIQLSPLLTAVAPDSHEFNWETMDMSHTVNHLSFGPFLSETDWLVLPPHIAHSVGSLDDKEFTSDQHIPTTHEHYIKVVKHEVTPPSSWRIPPVTSYG</sequence>
<dbReference type="STRING" id="905079.L1IFW9"/>
<reference evidence="1 3" key="1">
    <citation type="journal article" date="2012" name="Nature">
        <title>Algal genomes reveal evolutionary mosaicism and the fate of nucleomorphs.</title>
        <authorList>
            <consortium name="DOE Joint Genome Institute"/>
            <person name="Curtis B.A."/>
            <person name="Tanifuji G."/>
            <person name="Burki F."/>
            <person name="Gruber A."/>
            <person name="Irimia M."/>
            <person name="Maruyama S."/>
            <person name="Arias M.C."/>
            <person name="Ball S.G."/>
            <person name="Gile G.H."/>
            <person name="Hirakawa Y."/>
            <person name="Hopkins J.F."/>
            <person name="Kuo A."/>
            <person name="Rensing S.A."/>
            <person name="Schmutz J."/>
            <person name="Symeonidi A."/>
            <person name="Elias M."/>
            <person name="Eveleigh R.J."/>
            <person name="Herman E.K."/>
            <person name="Klute M.J."/>
            <person name="Nakayama T."/>
            <person name="Obornik M."/>
            <person name="Reyes-Prieto A."/>
            <person name="Armbrust E.V."/>
            <person name="Aves S.J."/>
            <person name="Beiko R.G."/>
            <person name="Coutinho P."/>
            <person name="Dacks J.B."/>
            <person name="Durnford D.G."/>
            <person name="Fast N.M."/>
            <person name="Green B.R."/>
            <person name="Grisdale C.J."/>
            <person name="Hempel F."/>
            <person name="Henrissat B."/>
            <person name="Hoppner M.P."/>
            <person name="Ishida K."/>
            <person name="Kim E."/>
            <person name="Koreny L."/>
            <person name="Kroth P.G."/>
            <person name="Liu Y."/>
            <person name="Malik S.B."/>
            <person name="Maier U.G."/>
            <person name="McRose D."/>
            <person name="Mock T."/>
            <person name="Neilson J.A."/>
            <person name="Onodera N.T."/>
            <person name="Poole A.M."/>
            <person name="Pritham E.J."/>
            <person name="Richards T.A."/>
            <person name="Rocap G."/>
            <person name="Roy S.W."/>
            <person name="Sarai C."/>
            <person name="Schaack S."/>
            <person name="Shirato S."/>
            <person name="Slamovits C.H."/>
            <person name="Spencer D.F."/>
            <person name="Suzuki S."/>
            <person name="Worden A.Z."/>
            <person name="Zauner S."/>
            <person name="Barry K."/>
            <person name="Bell C."/>
            <person name="Bharti A.K."/>
            <person name="Crow J.A."/>
            <person name="Grimwood J."/>
            <person name="Kramer R."/>
            <person name="Lindquist E."/>
            <person name="Lucas S."/>
            <person name="Salamov A."/>
            <person name="McFadden G.I."/>
            <person name="Lane C.E."/>
            <person name="Keeling P.J."/>
            <person name="Gray M.W."/>
            <person name="Grigoriev I.V."/>
            <person name="Archibald J.M."/>
        </authorList>
    </citation>
    <scope>NUCLEOTIDE SEQUENCE</scope>
    <source>
        <strain evidence="1 3">CCMP2712</strain>
    </source>
</reference>
<dbReference type="PaxDb" id="55529-EKX34730"/>
<dbReference type="OrthoDB" id="72053at2759"/>
<evidence type="ECO:0000313" key="3">
    <source>
        <dbReference type="Proteomes" id="UP000011087"/>
    </source>
</evidence>
<accession>L1IFW9</accession>
<evidence type="ECO:0000313" key="1">
    <source>
        <dbReference type="EMBL" id="EKX34730.1"/>
    </source>
</evidence>
<dbReference type="KEGG" id="gtt:GUITHDRAFT_147044"/>
<dbReference type="HOGENOM" id="CLU_2008286_0_0_1"/>
<dbReference type="EnsemblProtists" id="EKX34730">
    <property type="protein sequence ID" value="EKX34730"/>
    <property type="gene ID" value="GUITHDRAFT_147044"/>
</dbReference>
<dbReference type="AlphaFoldDB" id="L1IFW9"/>
<dbReference type="EMBL" id="JH993104">
    <property type="protein sequence ID" value="EKX34730.1"/>
    <property type="molecule type" value="Genomic_DNA"/>
</dbReference>
<organism evidence="1">
    <name type="scientific">Guillardia theta (strain CCMP2712)</name>
    <name type="common">Cryptophyte</name>
    <dbReference type="NCBI Taxonomy" id="905079"/>
    <lineage>
        <taxon>Eukaryota</taxon>
        <taxon>Cryptophyceae</taxon>
        <taxon>Pyrenomonadales</taxon>
        <taxon>Geminigeraceae</taxon>
        <taxon>Guillardia</taxon>
    </lineage>
</organism>
<reference evidence="2" key="3">
    <citation type="submission" date="2016-03" db="UniProtKB">
        <authorList>
            <consortium name="EnsemblProtists"/>
        </authorList>
    </citation>
    <scope>IDENTIFICATION</scope>
</reference>
<evidence type="ECO:0000313" key="2">
    <source>
        <dbReference type="EnsemblProtists" id="EKX34730"/>
    </source>
</evidence>
<proteinExistence type="predicted"/>